<dbReference type="AlphaFoldDB" id="A0A7N2MWK2"/>
<protein>
    <submittedName>
        <fullName evidence="1">Uncharacterized protein</fullName>
    </submittedName>
</protein>
<reference evidence="1 2" key="1">
    <citation type="journal article" date="2016" name="G3 (Bethesda)">
        <title>First Draft Assembly and Annotation of the Genome of a California Endemic Oak Quercus lobata Nee (Fagaceae).</title>
        <authorList>
            <person name="Sork V.L."/>
            <person name="Fitz-Gibbon S.T."/>
            <person name="Puiu D."/>
            <person name="Crepeau M."/>
            <person name="Gugger P.F."/>
            <person name="Sherman R."/>
            <person name="Stevens K."/>
            <person name="Langley C.H."/>
            <person name="Pellegrini M."/>
            <person name="Salzberg S.L."/>
        </authorList>
    </citation>
    <scope>NUCLEOTIDE SEQUENCE [LARGE SCALE GENOMIC DNA]</scope>
    <source>
        <strain evidence="1 2">cv. SW786</strain>
    </source>
</reference>
<dbReference type="EnsemblPlants" id="QL11p025177:mrna">
    <property type="protein sequence ID" value="QL11p025177:mrna"/>
    <property type="gene ID" value="QL11p025177"/>
</dbReference>
<sequence>MLSSQQVASEFTVVCSESGKVIKFPTWPGQGRLLFIGVLGWVSDMWRNLIGDTCHSLIGSLVSSLTRAGLLESSLTRTKLLKSSLTRARLLESSLTCARLLESSLTCASEVVEGSGAVESGGAIEDGGAFNRWRRSQDVEDGEDERMVAGYSMQGHGASLVFLRTSGEVISEDHALDYNEDSGNEEDGDEAKQMSKAYTTMVLALHDNTSFALKPCQRSFLSCQHFIRAKAMPTLHPYRGHANIASLPLKLRQHFIRRSRDNIHEATSKLHLHRSHANSHEAMSTLHLYRGHANIESLPVKLCHFIRRSRDNIHEVIKQFSGTTLLKHQGRIAL</sequence>
<dbReference type="EMBL" id="LRBV02000011">
    <property type="status" value="NOT_ANNOTATED_CDS"/>
    <property type="molecule type" value="Genomic_DNA"/>
</dbReference>
<dbReference type="InParanoid" id="A0A7N2MWK2"/>
<evidence type="ECO:0000313" key="1">
    <source>
        <dbReference type="EnsemblPlants" id="QL11p025177:mrna"/>
    </source>
</evidence>
<keyword evidence="2" id="KW-1185">Reference proteome</keyword>
<dbReference type="Gramene" id="QL11p025177:mrna">
    <property type="protein sequence ID" value="QL11p025177:mrna"/>
    <property type="gene ID" value="QL11p025177"/>
</dbReference>
<accession>A0A7N2MWK2</accession>
<reference evidence="1" key="2">
    <citation type="submission" date="2021-01" db="UniProtKB">
        <authorList>
            <consortium name="EnsemblPlants"/>
        </authorList>
    </citation>
    <scope>IDENTIFICATION</scope>
</reference>
<name>A0A7N2MWK2_QUELO</name>
<organism evidence="1 2">
    <name type="scientific">Quercus lobata</name>
    <name type="common">Valley oak</name>
    <dbReference type="NCBI Taxonomy" id="97700"/>
    <lineage>
        <taxon>Eukaryota</taxon>
        <taxon>Viridiplantae</taxon>
        <taxon>Streptophyta</taxon>
        <taxon>Embryophyta</taxon>
        <taxon>Tracheophyta</taxon>
        <taxon>Spermatophyta</taxon>
        <taxon>Magnoliopsida</taxon>
        <taxon>eudicotyledons</taxon>
        <taxon>Gunneridae</taxon>
        <taxon>Pentapetalae</taxon>
        <taxon>rosids</taxon>
        <taxon>fabids</taxon>
        <taxon>Fagales</taxon>
        <taxon>Fagaceae</taxon>
        <taxon>Quercus</taxon>
    </lineage>
</organism>
<evidence type="ECO:0000313" key="2">
    <source>
        <dbReference type="Proteomes" id="UP000594261"/>
    </source>
</evidence>
<proteinExistence type="predicted"/>
<dbReference type="Proteomes" id="UP000594261">
    <property type="component" value="Chromosome 11"/>
</dbReference>